<keyword evidence="3" id="KW-1185">Reference proteome</keyword>
<reference evidence="2 3" key="1">
    <citation type="submission" date="2018-11" db="EMBL/GenBank/DDBJ databases">
        <title>Genomic Encyclopedia of Type Strains, Phase IV (KMG-IV): sequencing the most valuable type-strain genomes for metagenomic binning, comparative biology and taxonomic classification.</title>
        <authorList>
            <person name="Goeker M."/>
        </authorList>
    </citation>
    <scope>NUCLEOTIDE SEQUENCE [LARGE SCALE GENOMIC DNA]</scope>
    <source>
        <strain evidence="2 3">DSM 26537</strain>
    </source>
</reference>
<sequence length="51" mass="5594">MKNNNKNNATSKSTNQNQTNSKSSGSQISNKTNQMKANPDKRERRDGPGGE</sequence>
<protein>
    <submittedName>
        <fullName evidence="2">Uncharacterized protein</fullName>
    </submittedName>
</protein>
<accession>A0A3N1XEV7</accession>
<dbReference type="EMBL" id="RJVG01000011">
    <property type="protein sequence ID" value="ROR25245.1"/>
    <property type="molecule type" value="Genomic_DNA"/>
</dbReference>
<evidence type="ECO:0000256" key="1">
    <source>
        <dbReference type="SAM" id="MobiDB-lite"/>
    </source>
</evidence>
<feature type="compositionally biased region" description="Low complexity" evidence="1">
    <location>
        <begin position="1"/>
        <end position="27"/>
    </location>
</feature>
<name>A0A3N1XEV7_9FIRM</name>
<comment type="caution">
    <text evidence="2">The sequence shown here is derived from an EMBL/GenBank/DDBJ whole genome shotgun (WGS) entry which is preliminary data.</text>
</comment>
<organism evidence="2 3">
    <name type="scientific">Mobilisporobacter senegalensis</name>
    <dbReference type="NCBI Taxonomy" id="1329262"/>
    <lineage>
        <taxon>Bacteria</taxon>
        <taxon>Bacillati</taxon>
        <taxon>Bacillota</taxon>
        <taxon>Clostridia</taxon>
        <taxon>Lachnospirales</taxon>
        <taxon>Lachnospiraceae</taxon>
        <taxon>Mobilisporobacter</taxon>
    </lineage>
</organism>
<gene>
    <name evidence="2" type="ORF">EDD66_1116</name>
</gene>
<feature type="compositionally biased region" description="Basic and acidic residues" evidence="1">
    <location>
        <begin position="38"/>
        <end position="51"/>
    </location>
</feature>
<proteinExistence type="predicted"/>
<dbReference type="AlphaFoldDB" id="A0A3N1XEV7"/>
<evidence type="ECO:0000313" key="2">
    <source>
        <dbReference type="EMBL" id="ROR25245.1"/>
    </source>
</evidence>
<feature type="region of interest" description="Disordered" evidence="1">
    <location>
        <begin position="1"/>
        <end position="51"/>
    </location>
</feature>
<dbReference type="RefSeq" id="WP_170164381.1">
    <property type="nucleotide sequence ID" value="NZ_RJVG01000011.1"/>
</dbReference>
<evidence type="ECO:0000313" key="3">
    <source>
        <dbReference type="Proteomes" id="UP000273083"/>
    </source>
</evidence>
<dbReference type="Proteomes" id="UP000273083">
    <property type="component" value="Unassembled WGS sequence"/>
</dbReference>